<dbReference type="Gene3D" id="1.10.8.50">
    <property type="match status" value="1"/>
</dbReference>
<dbReference type="GO" id="GO:0003735">
    <property type="term" value="F:structural constituent of ribosome"/>
    <property type="evidence" value="ECO:0007669"/>
    <property type="project" value="InterPro"/>
</dbReference>
<keyword evidence="8" id="KW-1185">Reference proteome</keyword>
<evidence type="ECO:0000256" key="5">
    <source>
        <dbReference type="RuleBase" id="RU003830"/>
    </source>
</evidence>
<dbReference type="Pfam" id="PF00416">
    <property type="entry name" value="Ribosomal_S13"/>
    <property type="match status" value="1"/>
</dbReference>
<comment type="similarity">
    <text evidence="1 5">Belongs to the universal ribosomal protein uS13 family.</text>
</comment>
<dbReference type="GO" id="GO:0003723">
    <property type="term" value="F:RNA binding"/>
    <property type="evidence" value="ECO:0007669"/>
    <property type="project" value="InterPro"/>
</dbReference>
<dbReference type="InterPro" id="IPR027437">
    <property type="entry name" value="Rbsml_uS13_C"/>
</dbReference>
<evidence type="ECO:0000313" key="8">
    <source>
        <dbReference type="Proteomes" id="UP000272462"/>
    </source>
</evidence>
<keyword evidence="2 5" id="KW-0689">Ribosomal protein</keyword>
<name>A0A660HL35_ZIZJU</name>
<dbReference type="KEGG" id="pzi:CWO85_00030"/>
<sequence>MTKISKDKKKRNIVFDLSRSIYGIGPATVRKILQKLNINEQDEISEKQITLIKSECNKYDIEGNLRRKIALNIKRLKEIGCERGIRHRIGLPVRGQKTRNNAKTAKKSRKRTSAGDKKFK</sequence>
<evidence type="ECO:0000256" key="6">
    <source>
        <dbReference type="SAM" id="MobiDB-lite"/>
    </source>
</evidence>
<organism evidence="7 8">
    <name type="scientific">Ziziphus jujuba witches'-broom phytoplasma</name>
    <dbReference type="NCBI Taxonomy" id="135727"/>
    <lineage>
        <taxon>Bacteria</taxon>
        <taxon>Bacillati</taxon>
        <taxon>Mycoplasmatota</taxon>
        <taxon>Mollicutes</taxon>
        <taxon>Acholeplasmatales</taxon>
        <taxon>Acholeplasmataceae</taxon>
        <taxon>Candidatus Phytoplasma</taxon>
        <taxon>16SrV (Elm yellows group)</taxon>
    </lineage>
</organism>
<evidence type="ECO:0000256" key="1">
    <source>
        <dbReference type="ARBA" id="ARBA00008080"/>
    </source>
</evidence>
<dbReference type="InterPro" id="IPR001892">
    <property type="entry name" value="Ribosomal_uS13"/>
</dbReference>
<evidence type="ECO:0000256" key="3">
    <source>
        <dbReference type="ARBA" id="ARBA00023274"/>
    </source>
</evidence>
<accession>A0A660HL35</accession>
<dbReference type="GO" id="GO:0006412">
    <property type="term" value="P:translation"/>
    <property type="evidence" value="ECO:0007669"/>
    <property type="project" value="InterPro"/>
</dbReference>
<protein>
    <recommendedName>
        <fullName evidence="4">30S ribosomal protein S13</fullName>
    </recommendedName>
</protein>
<dbReference type="PANTHER" id="PTHR10871">
    <property type="entry name" value="30S RIBOSOMAL PROTEIN S13/40S RIBOSOMAL PROTEIN S18"/>
    <property type="match status" value="1"/>
</dbReference>
<dbReference type="PROSITE" id="PS00646">
    <property type="entry name" value="RIBOSOMAL_S13_1"/>
    <property type="match status" value="1"/>
</dbReference>
<dbReference type="GO" id="GO:0005829">
    <property type="term" value="C:cytosol"/>
    <property type="evidence" value="ECO:0007669"/>
    <property type="project" value="TreeGrafter"/>
</dbReference>
<dbReference type="EMBL" id="CP025121">
    <property type="protein sequence ID" value="AYJ00938.1"/>
    <property type="molecule type" value="Genomic_DNA"/>
</dbReference>
<evidence type="ECO:0000256" key="4">
    <source>
        <dbReference type="ARBA" id="ARBA00035315"/>
    </source>
</evidence>
<dbReference type="PANTHER" id="PTHR10871:SF1">
    <property type="entry name" value="SMALL RIBOSOMAL SUBUNIT PROTEIN US13M"/>
    <property type="match status" value="1"/>
</dbReference>
<dbReference type="PIRSF" id="PIRSF002134">
    <property type="entry name" value="Ribosomal_S13"/>
    <property type="match status" value="1"/>
</dbReference>
<dbReference type="Proteomes" id="UP000272462">
    <property type="component" value="Chromosome"/>
</dbReference>
<dbReference type="InterPro" id="IPR010979">
    <property type="entry name" value="Ribosomal_uS13-like_H2TH"/>
</dbReference>
<gene>
    <name evidence="7" type="primary">rpsM</name>
    <name evidence="7" type="ORF">CWO85_00030</name>
</gene>
<dbReference type="SUPFAM" id="SSF46946">
    <property type="entry name" value="S13-like H2TH domain"/>
    <property type="match status" value="1"/>
</dbReference>
<reference evidence="7 8" key="1">
    <citation type="journal article" date="2018" name="BMC Genomics">
        <title>Comparative genome analysis of jujube witches'-broom Phytoplasma, an obligate pathogen that causes jujube witches'-broom disease.</title>
        <authorList>
            <person name="Wang J."/>
            <person name="Song L."/>
            <person name="Jiao Q."/>
            <person name="Yang S."/>
            <person name="Gao R."/>
            <person name="Lu X."/>
            <person name="Zhou G."/>
        </authorList>
    </citation>
    <scope>NUCLEOTIDE SEQUENCE [LARGE SCALE GENOMIC DNA]</scope>
    <source>
        <strain evidence="7">Jwb-nky</strain>
    </source>
</reference>
<evidence type="ECO:0000313" key="7">
    <source>
        <dbReference type="EMBL" id="AYJ00938.1"/>
    </source>
</evidence>
<dbReference type="OrthoDB" id="9803610at2"/>
<feature type="region of interest" description="Disordered" evidence="6">
    <location>
        <begin position="90"/>
        <end position="120"/>
    </location>
</feature>
<keyword evidence="3 5" id="KW-0687">Ribonucleoprotein</keyword>
<dbReference type="AlphaFoldDB" id="A0A660HL35"/>
<dbReference type="PROSITE" id="PS50159">
    <property type="entry name" value="RIBOSOMAL_S13_2"/>
    <property type="match status" value="1"/>
</dbReference>
<dbReference type="InterPro" id="IPR018269">
    <property type="entry name" value="Ribosomal_uS13_CS"/>
</dbReference>
<proteinExistence type="inferred from homology"/>
<dbReference type="Gene3D" id="4.10.910.10">
    <property type="entry name" value="30s ribosomal protein s13, domain 2"/>
    <property type="match status" value="1"/>
</dbReference>
<dbReference type="GO" id="GO:0015935">
    <property type="term" value="C:small ribosomal subunit"/>
    <property type="evidence" value="ECO:0007669"/>
    <property type="project" value="TreeGrafter"/>
</dbReference>
<dbReference type="RefSeq" id="WP_121463670.1">
    <property type="nucleotide sequence ID" value="NZ_CP025121.1"/>
</dbReference>
<evidence type="ECO:0000256" key="2">
    <source>
        <dbReference type="ARBA" id="ARBA00022980"/>
    </source>
</evidence>